<dbReference type="EMBL" id="VGLS01000035">
    <property type="protein sequence ID" value="MBM3222610.1"/>
    <property type="molecule type" value="Genomic_DNA"/>
</dbReference>
<feature type="signal peptide" evidence="1">
    <location>
        <begin position="1"/>
        <end position="23"/>
    </location>
</feature>
<reference evidence="2" key="1">
    <citation type="submission" date="2019-03" db="EMBL/GenBank/DDBJ databases">
        <title>Lake Tanganyika Metagenome-Assembled Genomes (MAGs).</title>
        <authorList>
            <person name="Tran P."/>
        </authorList>
    </citation>
    <scope>NUCLEOTIDE SEQUENCE</scope>
    <source>
        <strain evidence="2">K_DeepCast_65m_m2_066</strain>
    </source>
</reference>
<evidence type="ECO:0000313" key="3">
    <source>
        <dbReference type="Proteomes" id="UP000712673"/>
    </source>
</evidence>
<protein>
    <recommendedName>
        <fullName evidence="4">Transporter</fullName>
    </recommendedName>
</protein>
<dbReference type="Proteomes" id="UP000712673">
    <property type="component" value="Unassembled WGS sequence"/>
</dbReference>
<evidence type="ECO:0000313" key="2">
    <source>
        <dbReference type="EMBL" id="MBM3222610.1"/>
    </source>
</evidence>
<evidence type="ECO:0008006" key="4">
    <source>
        <dbReference type="Google" id="ProtNLM"/>
    </source>
</evidence>
<feature type="chain" id="PRO_5037854574" description="Transporter" evidence="1">
    <location>
        <begin position="24"/>
        <end position="285"/>
    </location>
</feature>
<keyword evidence="1" id="KW-0732">Signal</keyword>
<proteinExistence type="predicted"/>
<organism evidence="2 3">
    <name type="scientific">Tectimicrobiota bacterium</name>
    <dbReference type="NCBI Taxonomy" id="2528274"/>
    <lineage>
        <taxon>Bacteria</taxon>
        <taxon>Pseudomonadati</taxon>
        <taxon>Nitrospinota/Tectimicrobiota group</taxon>
        <taxon>Candidatus Tectimicrobiota</taxon>
    </lineage>
</organism>
<evidence type="ECO:0000256" key="1">
    <source>
        <dbReference type="SAM" id="SignalP"/>
    </source>
</evidence>
<gene>
    <name evidence="2" type="ORF">FJZ47_02230</name>
</gene>
<sequence>MPRLIQTALVSVVILAMTSLAIAQQTPQPIVRTGNFFEVGNDLFMHIIATADIRYVTVHNFDFDDNVRDRGRSRNPSDTAQHETEGDLSYAELRLGVDARYQKNLVFHLLFENQSVFDGNLIDDRSNTSNPGGTDVFGRGTSTENPGFRVERYYIRYEFPGTPLLLHVGADYWSVDQAGLLANDNPRIAVEAKFGDIQLYASAVIEREAQRLGLQNDNDSIYYVFGGYYDLKPHRFQLNVAYFRDRFNGADTQAVGFRSGLGWTGQKTDSVWIAPSWSGKIGPVR</sequence>
<accession>A0A937VZQ3</accession>
<name>A0A937VZQ3_UNCTE</name>
<dbReference type="AlphaFoldDB" id="A0A937VZQ3"/>
<feature type="non-terminal residue" evidence="2">
    <location>
        <position position="285"/>
    </location>
</feature>
<comment type="caution">
    <text evidence="2">The sequence shown here is derived from an EMBL/GenBank/DDBJ whole genome shotgun (WGS) entry which is preliminary data.</text>
</comment>